<organism evidence="1 2">
    <name type="scientific">Phytophthora ramorum</name>
    <name type="common">Sudden oak death agent</name>
    <dbReference type="NCBI Taxonomy" id="164328"/>
    <lineage>
        <taxon>Eukaryota</taxon>
        <taxon>Sar</taxon>
        <taxon>Stramenopiles</taxon>
        <taxon>Oomycota</taxon>
        <taxon>Peronosporomycetes</taxon>
        <taxon>Peronosporales</taxon>
        <taxon>Peronosporaceae</taxon>
        <taxon>Phytophthora</taxon>
    </lineage>
</organism>
<keyword evidence="2" id="KW-1185">Reference proteome</keyword>
<accession>H3GSD0</accession>
<dbReference type="STRING" id="164328.H3GSD0"/>
<dbReference type="VEuPathDB" id="FungiDB:KRP23_1402"/>
<dbReference type="EnsemblProtists" id="Phyra79894">
    <property type="protein sequence ID" value="Phyra79894"/>
    <property type="gene ID" value="Phyra79894"/>
</dbReference>
<dbReference type="HOGENOM" id="CLU_110493_0_0_1"/>
<evidence type="ECO:0000313" key="1">
    <source>
        <dbReference type="EnsemblProtists" id="Phyra79894"/>
    </source>
</evidence>
<dbReference type="Proteomes" id="UP000005238">
    <property type="component" value="Unassembled WGS sequence"/>
</dbReference>
<dbReference type="AlphaFoldDB" id="H3GSD0"/>
<protein>
    <submittedName>
        <fullName evidence="1">Uncharacterized protein</fullName>
    </submittedName>
</protein>
<proteinExistence type="predicted"/>
<evidence type="ECO:0000313" key="2">
    <source>
        <dbReference type="Proteomes" id="UP000005238"/>
    </source>
</evidence>
<sequence>MAGTSSDAEALVRALGEMAVTLRRRRGSSREKHAVLKWLRSLNGEELASLCCVEDVGFVKTLLHMAARSRGGNSRVEEFQLLPLAVGGTNVAQTKRVVMKTPPRSAPSRNLLRGLRVLNTLQSCDTVALSMDFFQSEEKKEGKVAAELLEVMEVITRGGFLAECPSEMALKHRVWGETKWLKEQGYYSLQALFANQIVRTSKY</sequence>
<reference evidence="1" key="2">
    <citation type="submission" date="2015-06" db="UniProtKB">
        <authorList>
            <consortium name="EnsemblProtists"/>
        </authorList>
    </citation>
    <scope>IDENTIFICATION</scope>
    <source>
        <strain evidence="1">Pr102</strain>
    </source>
</reference>
<dbReference type="VEuPathDB" id="FungiDB:KRP22_1234"/>
<dbReference type="eggNOG" id="ENOG502SQHI">
    <property type="taxonomic scope" value="Eukaryota"/>
</dbReference>
<dbReference type="OMA" id="WSSIFGH"/>
<name>H3GSD0_PHYRM</name>
<reference evidence="2" key="1">
    <citation type="journal article" date="2006" name="Science">
        <title>Phytophthora genome sequences uncover evolutionary origins and mechanisms of pathogenesis.</title>
        <authorList>
            <person name="Tyler B.M."/>
            <person name="Tripathy S."/>
            <person name="Zhang X."/>
            <person name="Dehal P."/>
            <person name="Jiang R.H."/>
            <person name="Aerts A."/>
            <person name="Arredondo F.D."/>
            <person name="Baxter L."/>
            <person name="Bensasson D."/>
            <person name="Beynon J.L."/>
            <person name="Chapman J."/>
            <person name="Damasceno C.M."/>
            <person name="Dorrance A.E."/>
            <person name="Dou D."/>
            <person name="Dickerman A.W."/>
            <person name="Dubchak I.L."/>
            <person name="Garbelotto M."/>
            <person name="Gijzen M."/>
            <person name="Gordon S.G."/>
            <person name="Govers F."/>
            <person name="Grunwald N.J."/>
            <person name="Huang W."/>
            <person name="Ivors K.L."/>
            <person name="Jones R.W."/>
            <person name="Kamoun S."/>
            <person name="Krampis K."/>
            <person name="Lamour K.H."/>
            <person name="Lee M.K."/>
            <person name="McDonald W.H."/>
            <person name="Medina M."/>
            <person name="Meijer H.J."/>
            <person name="Nordberg E.K."/>
            <person name="Maclean D.J."/>
            <person name="Ospina-Giraldo M.D."/>
            <person name="Morris P.F."/>
            <person name="Phuntumart V."/>
            <person name="Putnam N.H."/>
            <person name="Rash S."/>
            <person name="Rose J.K."/>
            <person name="Sakihama Y."/>
            <person name="Salamov A.A."/>
            <person name="Savidor A."/>
            <person name="Scheuring C.F."/>
            <person name="Smith B.M."/>
            <person name="Sobral B.W."/>
            <person name="Terry A."/>
            <person name="Torto-Alalibo T.A."/>
            <person name="Win J."/>
            <person name="Xu Z."/>
            <person name="Zhang H."/>
            <person name="Grigoriev I.V."/>
            <person name="Rokhsar D.S."/>
            <person name="Boore J.L."/>
        </authorList>
    </citation>
    <scope>NUCLEOTIDE SEQUENCE [LARGE SCALE GENOMIC DNA]</scope>
    <source>
        <strain evidence="2">Pr102</strain>
    </source>
</reference>
<dbReference type="EMBL" id="DS566041">
    <property type="status" value="NOT_ANNOTATED_CDS"/>
    <property type="molecule type" value="Genomic_DNA"/>
</dbReference>
<dbReference type="InParanoid" id="H3GSD0"/>